<feature type="compositionally biased region" description="Basic and acidic residues" evidence="12">
    <location>
        <begin position="282"/>
        <end position="304"/>
    </location>
</feature>
<protein>
    <recommendedName>
        <fullName evidence="11">WW domain-binding protein 4</fullName>
    </recommendedName>
</protein>
<feature type="domain" description="WW" evidence="14">
    <location>
        <begin position="220"/>
        <end position="253"/>
    </location>
</feature>
<feature type="region of interest" description="Disordered" evidence="12">
    <location>
        <begin position="277"/>
        <end position="364"/>
    </location>
</feature>
<dbReference type="InterPro" id="IPR040023">
    <property type="entry name" value="WBP4"/>
</dbReference>
<evidence type="ECO:0000256" key="4">
    <source>
        <dbReference type="ARBA" id="ARBA00022728"/>
    </source>
</evidence>
<evidence type="ECO:0000256" key="9">
    <source>
        <dbReference type="ARBA" id="ARBA00023242"/>
    </source>
</evidence>
<dbReference type="PROSITE" id="PS50171">
    <property type="entry name" value="ZF_MATRIN"/>
    <property type="match status" value="1"/>
</dbReference>
<dbReference type="Pfam" id="PF06220">
    <property type="entry name" value="zf-U1"/>
    <property type="match status" value="1"/>
</dbReference>
<dbReference type="GO" id="GO:0007165">
    <property type="term" value="P:signal transduction"/>
    <property type="evidence" value="ECO:0007669"/>
    <property type="project" value="InterPro"/>
</dbReference>
<evidence type="ECO:0000256" key="10">
    <source>
        <dbReference type="ARBA" id="ARBA00058316"/>
    </source>
</evidence>
<dbReference type="InterPro" id="IPR036020">
    <property type="entry name" value="WW_dom_sf"/>
</dbReference>
<dbReference type="Gene3D" id="2.20.70.10">
    <property type="match status" value="2"/>
</dbReference>
<dbReference type="PROSITE" id="PS50017">
    <property type="entry name" value="DEATH_DOMAIN"/>
    <property type="match status" value="1"/>
</dbReference>
<dbReference type="eggNOG" id="KOG0150">
    <property type="taxonomic scope" value="Eukaryota"/>
</dbReference>
<feature type="domain" description="Death" evidence="13">
    <location>
        <begin position="525"/>
        <end position="598"/>
    </location>
</feature>
<evidence type="ECO:0000313" key="17">
    <source>
        <dbReference type="Proteomes" id="UP000050525"/>
    </source>
</evidence>
<comment type="caution">
    <text evidence="16">The sequence shown here is derived from an EMBL/GenBank/DDBJ whole genome shotgun (WGS) entry which is preliminary data.</text>
</comment>
<dbReference type="AlphaFoldDB" id="A0A151MHN8"/>
<keyword evidence="3" id="KW-0479">Metal-binding</keyword>
<keyword evidence="2" id="KW-0507">mRNA processing</keyword>
<keyword evidence="6" id="KW-0863">Zinc-finger</keyword>
<dbReference type="CDD" id="cd00201">
    <property type="entry name" value="WW"/>
    <property type="match status" value="2"/>
</dbReference>
<dbReference type="SMART" id="SM00456">
    <property type="entry name" value="WW"/>
    <property type="match status" value="2"/>
</dbReference>
<keyword evidence="9" id="KW-0539">Nucleus</keyword>
<feature type="compositionally biased region" description="Basic residues" evidence="12">
    <location>
        <begin position="164"/>
        <end position="173"/>
    </location>
</feature>
<proteinExistence type="predicted"/>
<dbReference type="PROSITE" id="PS01159">
    <property type="entry name" value="WW_DOMAIN_1"/>
    <property type="match status" value="1"/>
</dbReference>
<dbReference type="EMBL" id="AKHW03006155">
    <property type="protein sequence ID" value="KYO24042.1"/>
    <property type="molecule type" value="Genomic_DNA"/>
</dbReference>
<comment type="subcellular location">
    <subcellularLocation>
        <location evidence="1">Nucleus</location>
    </subcellularLocation>
</comment>
<evidence type="ECO:0000259" key="13">
    <source>
        <dbReference type="PROSITE" id="PS50017"/>
    </source>
</evidence>
<organism evidence="16 17">
    <name type="scientific">Alligator mississippiensis</name>
    <name type="common">American alligator</name>
    <dbReference type="NCBI Taxonomy" id="8496"/>
    <lineage>
        <taxon>Eukaryota</taxon>
        <taxon>Metazoa</taxon>
        <taxon>Chordata</taxon>
        <taxon>Craniata</taxon>
        <taxon>Vertebrata</taxon>
        <taxon>Euteleostomi</taxon>
        <taxon>Archelosauria</taxon>
        <taxon>Archosauria</taxon>
        <taxon>Crocodylia</taxon>
        <taxon>Alligatoridae</taxon>
        <taxon>Alligatorinae</taxon>
        <taxon>Alligator</taxon>
    </lineage>
</organism>
<keyword evidence="4" id="KW-0747">Spliceosome</keyword>
<reference evidence="16 17" key="1">
    <citation type="journal article" date="2012" name="Genome Biol.">
        <title>Sequencing three crocodilian genomes to illuminate the evolution of archosaurs and amniotes.</title>
        <authorList>
            <person name="St John J.A."/>
            <person name="Braun E.L."/>
            <person name="Isberg S.R."/>
            <person name="Miles L.G."/>
            <person name="Chong A.Y."/>
            <person name="Gongora J."/>
            <person name="Dalzell P."/>
            <person name="Moran C."/>
            <person name="Bed'hom B."/>
            <person name="Abzhanov A."/>
            <person name="Burgess S.C."/>
            <person name="Cooksey A.M."/>
            <person name="Castoe T.A."/>
            <person name="Crawford N.G."/>
            <person name="Densmore L.D."/>
            <person name="Drew J.C."/>
            <person name="Edwards S.V."/>
            <person name="Faircloth B.C."/>
            <person name="Fujita M.K."/>
            <person name="Greenwold M.J."/>
            <person name="Hoffmann F.G."/>
            <person name="Howard J.M."/>
            <person name="Iguchi T."/>
            <person name="Janes D.E."/>
            <person name="Khan S.Y."/>
            <person name="Kohno S."/>
            <person name="de Koning A.J."/>
            <person name="Lance S.L."/>
            <person name="McCarthy F.M."/>
            <person name="McCormack J.E."/>
            <person name="Merchant M.E."/>
            <person name="Peterson D.G."/>
            <person name="Pollock D.D."/>
            <person name="Pourmand N."/>
            <person name="Raney B.J."/>
            <person name="Roessler K.A."/>
            <person name="Sanford J.R."/>
            <person name="Sawyer R.H."/>
            <person name="Schmidt C.J."/>
            <person name="Triplett E.W."/>
            <person name="Tuberville T.D."/>
            <person name="Venegas-Anaya M."/>
            <person name="Howard J.T."/>
            <person name="Jarvis E.D."/>
            <person name="Guillette L.J.Jr."/>
            <person name="Glenn T.C."/>
            <person name="Green R.E."/>
            <person name="Ray D.A."/>
        </authorList>
    </citation>
    <scope>NUCLEOTIDE SEQUENCE [LARGE SCALE GENOMIC DNA]</scope>
    <source>
        <strain evidence="16">KSC_2009_1</strain>
    </source>
</reference>
<evidence type="ECO:0000256" key="2">
    <source>
        <dbReference type="ARBA" id="ARBA00022664"/>
    </source>
</evidence>
<evidence type="ECO:0000256" key="11">
    <source>
        <dbReference type="ARBA" id="ARBA00072304"/>
    </source>
</evidence>
<dbReference type="Gene3D" id="3.30.160.60">
    <property type="entry name" value="Classic Zinc Finger"/>
    <property type="match status" value="1"/>
</dbReference>
<evidence type="ECO:0000259" key="15">
    <source>
        <dbReference type="PROSITE" id="PS50171"/>
    </source>
</evidence>
<dbReference type="Pfam" id="PF00531">
    <property type="entry name" value="Death"/>
    <property type="match status" value="1"/>
</dbReference>
<keyword evidence="17" id="KW-1185">Reference proteome</keyword>
<keyword evidence="8" id="KW-0508">mRNA splicing</keyword>
<dbReference type="Pfam" id="PF00397">
    <property type="entry name" value="WW"/>
    <property type="match status" value="2"/>
</dbReference>
<feature type="compositionally biased region" description="Acidic residues" evidence="12">
    <location>
        <begin position="334"/>
        <end position="346"/>
    </location>
</feature>
<keyword evidence="5" id="KW-0677">Repeat</keyword>
<feature type="domain" description="Matrin-type" evidence="15">
    <location>
        <begin position="70"/>
        <end position="101"/>
    </location>
</feature>
<dbReference type="GO" id="GO:0008270">
    <property type="term" value="F:zinc ion binding"/>
    <property type="evidence" value="ECO:0007669"/>
    <property type="project" value="UniProtKB-KW"/>
</dbReference>
<dbReference type="SUPFAM" id="SSF47986">
    <property type="entry name" value="DEATH domain"/>
    <property type="match status" value="1"/>
</dbReference>
<dbReference type="SUPFAM" id="SSF51045">
    <property type="entry name" value="WW domain"/>
    <property type="match status" value="2"/>
</dbReference>
<dbReference type="InterPro" id="IPR013085">
    <property type="entry name" value="U1-CZ_Znf_C2H2"/>
</dbReference>
<feature type="region of interest" description="Disordered" evidence="12">
    <location>
        <begin position="144"/>
        <end position="180"/>
    </location>
</feature>
<dbReference type="STRING" id="8496.A0A151MHN8"/>
<name>A0A151MHN8_ALLMI</name>
<dbReference type="SMART" id="SM00451">
    <property type="entry name" value="ZnF_U1"/>
    <property type="match status" value="1"/>
</dbReference>
<feature type="domain" description="WW" evidence="14">
    <location>
        <begin position="179"/>
        <end position="212"/>
    </location>
</feature>
<evidence type="ECO:0000256" key="5">
    <source>
        <dbReference type="ARBA" id="ARBA00022737"/>
    </source>
</evidence>
<dbReference type="InterPro" id="IPR036236">
    <property type="entry name" value="Znf_C2H2_sf"/>
</dbReference>
<dbReference type="InterPro" id="IPR011029">
    <property type="entry name" value="DEATH-like_dom_sf"/>
</dbReference>
<dbReference type="FunFam" id="3.30.160.60:FF:000767">
    <property type="entry name" value="WW domain-binding protein 4"/>
    <property type="match status" value="1"/>
</dbReference>
<dbReference type="InterPro" id="IPR003604">
    <property type="entry name" value="Matrin/U1-like-C_Znf_C2H2"/>
</dbReference>
<gene>
    <name evidence="16" type="primary">WBP4</name>
    <name evidence="16" type="ORF">Y1Q_0004625</name>
</gene>
<dbReference type="PANTHER" id="PTHR13173">
    <property type="entry name" value="WW DOMAIN BINDING PROTEIN 4"/>
    <property type="match status" value="1"/>
</dbReference>
<dbReference type="PROSITE" id="PS50020">
    <property type="entry name" value="WW_DOMAIN_2"/>
    <property type="match status" value="2"/>
</dbReference>
<evidence type="ECO:0000256" key="8">
    <source>
        <dbReference type="ARBA" id="ARBA00023187"/>
    </source>
</evidence>
<evidence type="ECO:0000256" key="12">
    <source>
        <dbReference type="SAM" id="MobiDB-lite"/>
    </source>
</evidence>
<evidence type="ECO:0000313" key="16">
    <source>
        <dbReference type="EMBL" id="KYO24042.1"/>
    </source>
</evidence>
<dbReference type="PANTHER" id="PTHR13173:SF10">
    <property type="entry name" value="WW DOMAIN-BINDING PROTEIN 4"/>
    <property type="match status" value="1"/>
</dbReference>
<evidence type="ECO:0000259" key="14">
    <source>
        <dbReference type="PROSITE" id="PS50020"/>
    </source>
</evidence>
<dbReference type="GO" id="GO:0003723">
    <property type="term" value="F:RNA binding"/>
    <property type="evidence" value="ECO:0007669"/>
    <property type="project" value="TreeGrafter"/>
</dbReference>
<evidence type="ECO:0000256" key="1">
    <source>
        <dbReference type="ARBA" id="ARBA00004123"/>
    </source>
</evidence>
<evidence type="ECO:0000256" key="6">
    <source>
        <dbReference type="ARBA" id="ARBA00022771"/>
    </source>
</evidence>
<dbReference type="GO" id="GO:0000398">
    <property type="term" value="P:mRNA splicing, via spliceosome"/>
    <property type="evidence" value="ECO:0007669"/>
    <property type="project" value="InterPro"/>
</dbReference>
<evidence type="ECO:0000256" key="7">
    <source>
        <dbReference type="ARBA" id="ARBA00022833"/>
    </source>
</evidence>
<dbReference type="InterPro" id="IPR000690">
    <property type="entry name" value="Matrin/U1-C_Znf_C2H2"/>
</dbReference>
<feature type="compositionally biased region" description="Polar residues" evidence="12">
    <location>
        <begin position="347"/>
        <end position="361"/>
    </location>
</feature>
<dbReference type="SUPFAM" id="SSF57667">
    <property type="entry name" value="beta-beta-alpha zinc fingers"/>
    <property type="match status" value="1"/>
</dbReference>
<sequence length="641" mass="73741">MAGIKLRQAFECKAFFILGHHGYSATLTLPQQSQRSAPPPPPRQARCCLRLGQQGPRAAMADYWKSQPKKFCDYCKCWIADNRPSIEFHERGKNHKENVAKRISEIKKKSLEKAQEEEKMSKEFAAMEEAALKAYEEDLKRLGVKPESIGPSSTQTKQVEKKEKKEKKKKKGVTSKMSSGETKEWVQGFSPEGYTYYYNTITGESQWEKPEGFQDIPQNSQTTAVWVEGVTEDGHTYYYNTQTGVSKWEKPEGFFSPLNESRQDDIRSKALTAAASKVAVSRTEKGGKKHEVQKPKINFKRKEDSIEETEEETPPKAKKISLYGKWQNVKQGGEEEEEEEEEEDDSTSVPQKTSHSLSKKTNPYGDWETVAKEEVSYEKVDLELPSMDSDRLPPPVLEVPEDAKVIFKEKIVTSLGDLTEGISTFRKRKFENGKSRNLRQRTSDHFSLSSTEQCQLLKGNLYESAEYSLRDTELLNEKKKSLINIKTAKQRFRSIQRGRKRSCYIKTQEDAVINLKSVRELGKQLGFEWTIVANELGFSRAEISQFHLATIQKKIQAQKMLECWYERSWDKINKTKILQDALERAGRKDLADKLRCLHWGHQKLSRRVELPSAFPFLITVHKTINNKEGLKKINELSHKYP</sequence>
<dbReference type="GO" id="GO:0071011">
    <property type="term" value="C:precatalytic spliceosome"/>
    <property type="evidence" value="ECO:0007669"/>
    <property type="project" value="TreeGrafter"/>
</dbReference>
<evidence type="ECO:0000256" key="3">
    <source>
        <dbReference type="ARBA" id="ARBA00022723"/>
    </source>
</evidence>
<keyword evidence="7" id="KW-0862">Zinc</keyword>
<dbReference type="InterPro" id="IPR001202">
    <property type="entry name" value="WW_dom"/>
</dbReference>
<dbReference type="Proteomes" id="UP000050525">
    <property type="component" value="Unassembled WGS sequence"/>
</dbReference>
<dbReference type="InterPro" id="IPR000488">
    <property type="entry name" value="Death_dom"/>
</dbReference>
<comment type="function">
    <text evidence="10">Involved in pre-mRNA splicing as a component of the spliceosome. May play a role in cross-intron bridging of U1 and U2 snRNPs in the mammalian A complex.</text>
</comment>
<accession>A0A151MHN8</accession>
<dbReference type="Gene3D" id="1.10.533.10">
    <property type="entry name" value="Death Domain, Fas"/>
    <property type="match status" value="1"/>
</dbReference>